<evidence type="ECO:0000259" key="2">
    <source>
        <dbReference type="Pfam" id="PF25956"/>
    </source>
</evidence>
<dbReference type="EMBL" id="FNPC01000011">
    <property type="protein sequence ID" value="SDY83838.1"/>
    <property type="molecule type" value="Genomic_DNA"/>
</dbReference>
<dbReference type="OrthoDB" id="242585at2157"/>
<proteinExistence type="predicted"/>
<gene>
    <name evidence="3" type="ORF">SAMN05216564_11165</name>
</gene>
<reference evidence="4" key="1">
    <citation type="submission" date="2016-10" db="EMBL/GenBank/DDBJ databases">
        <authorList>
            <person name="Varghese N."/>
            <person name="Submissions S."/>
        </authorList>
    </citation>
    <scope>NUCLEOTIDE SEQUENCE [LARGE SCALE GENOMIC DNA]</scope>
    <source>
        <strain evidence="4">DC30,IBRC 10041,KCTC 4046</strain>
    </source>
</reference>
<evidence type="ECO:0000313" key="4">
    <source>
        <dbReference type="Proteomes" id="UP000199079"/>
    </source>
</evidence>
<feature type="compositionally biased region" description="Acidic residues" evidence="1">
    <location>
        <begin position="60"/>
        <end position="69"/>
    </location>
</feature>
<accession>A0A1H3N4V7</accession>
<dbReference type="RefSeq" id="WP_092734654.1">
    <property type="nucleotide sequence ID" value="NZ_FNPC01000011.1"/>
</dbReference>
<dbReference type="AlphaFoldDB" id="A0A1H3N4V7"/>
<evidence type="ECO:0000313" key="3">
    <source>
        <dbReference type="EMBL" id="SDY83838.1"/>
    </source>
</evidence>
<evidence type="ECO:0000256" key="1">
    <source>
        <dbReference type="SAM" id="MobiDB-lite"/>
    </source>
</evidence>
<feature type="domain" description="DUF7993" evidence="2">
    <location>
        <begin position="1"/>
        <end position="154"/>
    </location>
</feature>
<organism evidence="3 4">
    <name type="scientific">Halopenitus persicus</name>
    <dbReference type="NCBI Taxonomy" id="1048396"/>
    <lineage>
        <taxon>Archaea</taxon>
        <taxon>Methanobacteriati</taxon>
        <taxon>Methanobacteriota</taxon>
        <taxon>Stenosarchaea group</taxon>
        <taxon>Halobacteria</taxon>
        <taxon>Halobacteriales</taxon>
        <taxon>Haloferacaceae</taxon>
        <taxon>Halopenitus</taxon>
    </lineage>
</organism>
<name>A0A1H3N4V7_9EURY</name>
<keyword evidence="4" id="KW-1185">Reference proteome</keyword>
<dbReference type="Pfam" id="PF25956">
    <property type="entry name" value="DUF7993"/>
    <property type="match status" value="1"/>
</dbReference>
<protein>
    <recommendedName>
        <fullName evidence="2">DUF7993 domain-containing protein</fullName>
    </recommendedName>
</protein>
<dbReference type="InterPro" id="IPR058306">
    <property type="entry name" value="DUF7993"/>
</dbReference>
<sequence>MVDDRLRDGVRIAQLLSSEVTGEAGRLRDLEVADADPDVEPTLDGALAYRIVRVPEAEMDAADVSESDGETTTAGEVSDDATTIAEAFVQPERVRLEFRAGVDRVADVAADADLRVRPKAVHPPRTIVFLEDGAAVKRVLPALEAARDAALADETNADEA</sequence>
<dbReference type="Proteomes" id="UP000199079">
    <property type="component" value="Unassembled WGS sequence"/>
</dbReference>
<feature type="region of interest" description="Disordered" evidence="1">
    <location>
        <begin position="60"/>
        <end position="82"/>
    </location>
</feature>